<evidence type="ECO:0000313" key="1">
    <source>
        <dbReference type="EMBL" id="MCP2001405.1"/>
    </source>
</evidence>
<accession>A0ACC6AR79</accession>
<keyword evidence="2" id="KW-1185">Reference proteome</keyword>
<comment type="caution">
    <text evidence="1">The sequence shown here is derived from an EMBL/GenBank/DDBJ whole genome shotgun (WGS) entry which is preliminary data.</text>
</comment>
<organism evidence="1 2">
    <name type="scientific">Nitrobacter winogradskyi</name>
    <name type="common">Nitrobacter agilis</name>
    <dbReference type="NCBI Taxonomy" id="913"/>
    <lineage>
        <taxon>Bacteria</taxon>
        <taxon>Pseudomonadati</taxon>
        <taxon>Pseudomonadota</taxon>
        <taxon>Alphaproteobacteria</taxon>
        <taxon>Hyphomicrobiales</taxon>
        <taxon>Nitrobacteraceae</taxon>
        <taxon>Nitrobacter</taxon>
    </lineage>
</organism>
<evidence type="ECO:0000313" key="2">
    <source>
        <dbReference type="Proteomes" id="UP001205486"/>
    </source>
</evidence>
<name>A0ACC6AR79_NITWI</name>
<protein>
    <submittedName>
        <fullName evidence="1">Phosphodiesterase</fullName>
    </submittedName>
</protein>
<sequence>MTRLWIISDIHLESSDWDLPLPSMRPAFDVLICVGDLHVRFERTVVWLVSRVDDRPRRGRRGKP</sequence>
<reference evidence="1" key="1">
    <citation type="submission" date="2022-03" db="EMBL/GenBank/DDBJ databases">
        <title>Interactions between chemoautotrophic and heterotrophic bacteria.</title>
        <authorList>
            <person name="Santoro A."/>
        </authorList>
    </citation>
    <scope>NUCLEOTIDE SEQUENCE</scope>
    <source>
        <strain evidence="1">Nb-106</strain>
    </source>
</reference>
<dbReference type="EMBL" id="JALJZS010000006">
    <property type="protein sequence ID" value="MCP2001405.1"/>
    <property type="molecule type" value="Genomic_DNA"/>
</dbReference>
<gene>
    <name evidence="1" type="ORF">J2S34_003891</name>
</gene>
<dbReference type="Proteomes" id="UP001205486">
    <property type="component" value="Unassembled WGS sequence"/>
</dbReference>
<proteinExistence type="predicted"/>